<protein>
    <submittedName>
        <fullName evidence="1">Uncharacterized protein</fullName>
    </submittedName>
</protein>
<reference evidence="1" key="1">
    <citation type="submission" date="2022-11" db="EMBL/GenBank/DDBJ databases">
        <title>Nonomuraea corallina sp. nov., a new species of the genus Nonomuraea isolated from sea side sediment in Thai sea.</title>
        <authorList>
            <person name="Ngamcharungchit C."/>
            <person name="Matsumoto A."/>
            <person name="Suriyachadkun C."/>
            <person name="Panbangred W."/>
            <person name="Inahashi Y."/>
            <person name="Intra B."/>
        </authorList>
    </citation>
    <scope>NUCLEOTIDE SEQUENCE</scope>
    <source>
        <strain evidence="1">MCN248</strain>
    </source>
</reference>
<dbReference type="Proteomes" id="UP001144036">
    <property type="component" value="Unassembled WGS sequence"/>
</dbReference>
<organism evidence="1 2">
    <name type="scientific">Nonomuraea corallina</name>
    <dbReference type="NCBI Taxonomy" id="2989783"/>
    <lineage>
        <taxon>Bacteria</taxon>
        <taxon>Bacillati</taxon>
        <taxon>Actinomycetota</taxon>
        <taxon>Actinomycetes</taxon>
        <taxon>Streptosporangiales</taxon>
        <taxon>Streptosporangiaceae</taxon>
        <taxon>Nonomuraea</taxon>
    </lineage>
</organism>
<sequence length="96" mass="10802">MARLSRTPRSAQRVANGKAKAKPEDIELIAKVLEWAGEGMRGIKFSCANDAVDEPITIVQPRDHLYVLLRRWPIDVPDYPDQFEVLGLFEYPGAPP</sequence>
<keyword evidence="2" id="KW-1185">Reference proteome</keyword>
<dbReference type="RefSeq" id="WP_270159342.1">
    <property type="nucleotide sequence ID" value="NZ_JAPNNL010000232.1"/>
</dbReference>
<gene>
    <name evidence="1" type="ORF">OUY22_33795</name>
</gene>
<evidence type="ECO:0000313" key="1">
    <source>
        <dbReference type="EMBL" id="MDA0638406.1"/>
    </source>
</evidence>
<name>A0ABT4SMD4_9ACTN</name>
<accession>A0ABT4SMD4</accession>
<proteinExistence type="predicted"/>
<comment type="caution">
    <text evidence="1">The sequence shown here is derived from an EMBL/GenBank/DDBJ whole genome shotgun (WGS) entry which is preliminary data.</text>
</comment>
<dbReference type="EMBL" id="JAPNNL010000232">
    <property type="protein sequence ID" value="MDA0638406.1"/>
    <property type="molecule type" value="Genomic_DNA"/>
</dbReference>
<evidence type="ECO:0000313" key="2">
    <source>
        <dbReference type="Proteomes" id="UP001144036"/>
    </source>
</evidence>